<dbReference type="InterPro" id="IPR009257">
    <property type="entry name" value="Chordopox_A30L"/>
</dbReference>
<reference evidence="3 4" key="3">
    <citation type="journal article" date="2003" name="Proc. Natl. Acad. Sci. U.S.A.">
        <title>A secreted high-affinity inhibitor of human TNF from Tanapox virus.</title>
        <authorList>
            <person name="Brunetti C.R."/>
            <person name="Paulose-Murphy M."/>
            <person name="Singh R."/>
            <person name="Qin J."/>
            <person name="Barrett J.W."/>
            <person name="Tardivel A."/>
            <person name="Schneider P."/>
            <person name="Essani K."/>
            <person name="McFadden G."/>
        </authorList>
    </citation>
    <scope>NUCLEOTIDE SEQUENCE [LARGE SCALE GENOMIC DNA]</scope>
    <source>
        <strain evidence="4">VR587</strain>
    </source>
</reference>
<organismHost>
    <name type="scientific">Erythrocebus patas</name>
    <name type="common">Red guenon</name>
    <name type="synonym">Cercopithecus patas</name>
    <dbReference type="NCBI Taxonomy" id="9538"/>
</organismHost>
<dbReference type="RefSeq" id="NP_938375.1">
    <property type="nucleotide sequence ID" value="NC_005179.1"/>
</dbReference>
<evidence type="ECO:0000256" key="1">
    <source>
        <dbReference type="ARBA" id="ARBA00003527"/>
    </source>
</evidence>
<dbReference type="KEGG" id="vg:2943693"/>
<keyword evidence="4" id="KW-1185">Reference proteome</keyword>
<dbReference type="Proteomes" id="UP000008596">
    <property type="component" value="Segment"/>
</dbReference>
<reference evidence="3 4" key="2">
    <citation type="journal article" date="2003" name="J. Virol.">
        <title>Complete genomic sequence and comparative analysis of the tumorigenic poxvirus Yaba monkey tumor virus.</title>
        <authorList>
            <person name="Brunetti C.R."/>
            <person name="Amano H."/>
            <person name="Ueda Y."/>
            <person name="Qin J."/>
            <person name="Miyamura T."/>
            <person name="Suzuki T."/>
            <person name="Li X."/>
            <person name="Barrett J.W."/>
            <person name="McFadden G."/>
        </authorList>
    </citation>
    <scope>NUCLEOTIDE SEQUENCE [LARGE SCALE GENOMIC DNA]</scope>
    <source>
        <strain evidence="4">VR587</strain>
    </source>
</reference>
<organismHost>
    <name type="scientific">Papio hamadryas</name>
    <name type="common">Hamadryas baboon</name>
    <dbReference type="NCBI Taxonomy" id="9557"/>
</organismHost>
<sequence>MSDEDINESNFNHLLTNLSNNSEDGEFSATLMTIKEIISQINFKILSINKKSKKNFRPNDVTTSNYVSKRENVRY</sequence>
<evidence type="ECO:0000256" key="2">
    <source>
        <dbReference type="ARBA" id="ARBA00022553"/>
    </source>
</evidence>
<evidence type="ECO:0000313" key="3">
    <source>
        <dbReference type="EMBL" id="AAR07476.1"/>
    </source>
</evidence>
<dbReference type="EMBL" id="AY386371">
    <property type="protein sequence ID" value="AAR07476.1"/>
    <property type="molecule type" value="Genomic_DNA"/>
</dbReference>
<evidence type="ECO:0000313" key="4">
    <source>
        <dbReference type="Proteomes" id="UP000008596"/>
    </source>
</evidence>
<organism evidence="3 4">
    <name type="scientific">Yaba monkey tumor virus (strain VR587)</name>
    <name type="common">YMTV</name>
    <dbReference type="NCBI Taxonomy" id="928314"/>
    <lineage>
        <taxon>Viruses</taxon>
        <taxon>Varidnaviria</taxon>
        <taxon>Bamfordvirae</taxon>
        <taxon>Nucleocytoviricota</taxon>
        <taxon>Pokkesviricetes</taxon>
        <taxon>Chitovirales</taxon>
        <taxon>Poxviridae</taxon>
        <taxon>Chordopoxvirinae</taxon>
        <taxon>Yatapoxvirus</taxon>
        <taxon>Yatapoxvirus yabapox</taxon>
        <taxon>Yaba monkey tumor virus</taxon>
    </lineage>
</organism>
<keyword evidence="2" id="KW-0597">Phosphoprotein</keyword>
<name>Q6TUQ0_YMTV5</name>
<dbReference type="GeneID" id="2943693"/>
<proteinExistence type="predicted"/>
<protein>
    <submittedName>
        <fullName evidence="3">120L</fullName>
    </submittedName>
</protein>
<comment type="function">
    <text evidence="1">Required for the association between the dense viroplasm and the viral membranes to form the mature virion (MV).</text>
</comment>
<dbReference type="Pfam" id="PF06015">
    <property type="entry name" value="Chordopox_A30L"/>
    <property type="match status" value="1"/>
</dbReference>
<reference evidence="3 4" key="1">
    <citation type="journal article" date="1995" name="J. Gen. Virol.">
        <title>Identification and characterization of the thymidine kinase gene of Yaba virus.</title>
        <authorList>
            <person name="Amano H."/>
            <person name="Ueda Y."/>
            <person name="Miyamura T."/>
        </authorList>
    </citation>
    <scope>NUCLEOTIDE SEQUENCE [LARGE SCALE GENOMIC DNA]</scope>
    <source>
        <strain evidence="4">VR587</strain>
    </source>
</reference>
<organismHost>
    <name type="scientific">Macaca</name>
    <name type="common">macaques</name>
    <dbReference type="NCBI Taxonomy" id="9539"/>
</organismHost>
<accession>Q6TUQ0</accession>
<organismHost>
    <name type="scientific">Homo sapiens</name>
    <name type="common">Human</name>
    <dbReference type="NCBI Taxonomy" id="9606"/>
</organismHost>